<evidence type="ECO:0000256" key="1">
    <source>
        <dbReference type="SAM" id="Phobius"/>
    </source>
</evidence>
<evidence type="ECO:0000313" key="3">
    <source>
        <dbReference type="EMBL" id="GMI15349.1"/>
    </source>
</evidence>
<feature type="transmembrane region" description="Helical" evidence="1">
    <location>
        <begin position="196"/>
        <end position="220"/>
    </location>
</feature>
<keyword evidence="4" id="KW-1185">Reference proteome</keyword>
<proteinExistence type="predicted"/>
<organism evidence="3 4">
    <name type="scientific">Triparma laevis f. longispina</name>
    <dbReference type="NCBI Taxonomy" id="1714387"/>
    <lineage>
        <taxon>Eukaryota</taxon>
        <taxon>Sar</taxon>
        <taxon>Stramenopiles</taxon>
        <taxon>Ochrophyta</taxon>
        <taxon>Bolidophyceae</taxon>
        <taxon>Parmales</taxon>
        <taxon>Triparmaceae</taxon>
        <taxon>Triparma</taxon>
    </lineage>
</organism>
<accession>A0A9W7KXS6</accession>
<evidence type="ECO:0000256" key="2">
    <source>
        <dbReference type="SAM" id="SignalP"/>
    </source>
</evidence>
<keyword evidence="1" id="KW-0472">Membrane</keyword>
<protein>
    <submittedName>
        <fullName evidence="3">Uncharacterized protein</fullName>
    </submittedName>
</protein>
<sequence length="224" mass="23496">MKLLLLTTLLLPLTTAFTPPTAFTATKPPSTSTRLNENFGLYLPNLNDTDDITPDLLKGEANYKQWVGSIEDDSFLNRQYDVLARIRELGLLGKTVDSGLLSNLEKQGVDLETIESLLPTLQKLKVLEITGNNQQMLLNLLAPPLVEGAPLLIPILSGAVGVGPIAFFGASAGLLGLEFALSSSGAQIPFVGLSAAFYLGLILVPLAGVSGGLGIALGAAGKNK</sequence>
<feature type="chain" id="PRO_5040961330" evidence="2">
    <location>
        <begin position="17"/>
        <end position="224"/>
    </location>
</feature>
<keyword evidence="2" id="KW-0732">Signal</keyword>
<name>A0A9W7KXS6_9STRA</name>
<keyword evidence="1" id="KW-1133">Transmembrane helix</keyword>
<reference evidence="4" key="1">
    <citation type="journal article" date="2023" name="Commun. Biol.">
        <title>Genome analysis of Parmales, the sister group of diatoms, reveals the evolutionary specialization of diatoms from phago-mixotrophs to photoautotrophs.</title>
        <authorList>
            <person name="Ban H."/>
            <person name="Sato S."/>
            <person name="Yoshikawa S."/>
            <person name="Yamada K."/>
            <person name="Nakamura Y."/>
            <person name="Ichinomiya M."/>
            <person name="Sato N."/>
            <person name="Blanc-Mathieu R."/>
            <person name="Endo H."/>
            <person name="Kuwata A."/>
            <person name="Ogata H."/>
        </authorList>
    </citation>
    <scope>NUCLEOTIDE SEQUENCE [LARGE SCALE GENOMIC DNA]</scope>
    <source>
        <strain evidence="4">NIES 3700</strain>
    </source>
</reference>
<evidence type="ECO:0000313" key="4">
    <source>
        <dbReference type="Proteomes" id="UP001165122"/>
    </source>
</evidence>
<feature type="signal peptide" evidence="2">
    <location>
        <begin position="1"/>
        <end position="16"/>
    </location>
</feature>
<dbReference type="Proteomes" id="UP001165122">
    <property type="component" value="Unassembled WGS sequence"/>
</dbReference>
<comment type="caution">
    <text evidence="3">The sequence shown here is derived from an EMBL/GenBank/DDBJ whole genome shotgun (WGS) entry which is preliminary data.</text>
</comment>
<dbReference type="AlphaFoldDB" id="A0A9W7KXS6"/>
<keyword evidence="1" id="KW-0812">Transmembrane</keyword>
<dbReference type="OrthoDB" id="202059at2759"/>
<gene>
    <name evidence="3" type="ORF">TrLO_g10518</name>
</gene>
<feature type="transmembrane region" description="Helical" evidence="1">
    <location>
        <begin position="151"/>
        <end position="175"/>
    </location>
</feature>
<dbReference type="EMBL" id="BRXW01000229">
    <property type="protein sequence ID" value="GMI15349.1"/>
    <property type="molecule type" value="Genomic_DNA"/>
</dbReference>